<keyword evidence="1" id="KW-0175">Coiled coil</keyword>
<dbReference type="EMBL" id="JNBS01000682">
    <property type="protein sequence ID" value="OQS04094.1"/>
    <property type="molecule type" value="Genomic_DNA"/>
</dbReference>
<evidence type="ECO:0000313" key="2">
    <source>
        <dbReference type="EMBL" id="OQS04094.1"/>
    </source>
</evidence>
<proteinExistence type="predicted"/>
<evidence type="ECO:0000256" key="1">
    <source>
        <dbReference type="SAM" id="Coils"/>
    </source>
</evidence>
<name>A0A1W0A1E3_9STRA</name>
<dbReference type="Proteomes" id="UP000243217">
    <property type="component" value="Unassembled WGS sequence"/>
</dbReference>
<organism evidence="2 3">
    <name type="scientific">Thraustotheca clavata</name>
    <dbReference type="NCBI Taxonomy" id="74557"/>
    <lineage>
        <taxon>Eukaryota</taxon>
        <taxon>Sar</taxon>
        <taxon>Stramenopiles</taxon>
        <taxon>Oomycota</taxon>
        <taxon>Saprolegniomycetes</taxon>
        <taxon>Saprolegniales</taxon>
        <taxon>Achlyaceae</taxon>
        <taxon>Thraustotheca</taxon>
    </lineage>
</organism>
<protein>
    <submittedName>
        <fullName evidence="2">Uncharacterized protein</fullName>
    </submittedName>
</protein>
<feature type="coiled-coil region" evidence="1">
    <location>
        <begin position="104"/>
        <end position="131"/>
    </location>
</feature>
<keyword evidence="3" id="KW-1185">Reference proteome</keyword>
<evidence type="ECO:0000313" key="3">
    <source>
        <dbReference type="Proteomes" id="UP000243217"/>
    </source>
</evidence>
<dbReference type="OrthoDB" id="2020852at2759"/>
<sequence>MSVAHAHHSAMLHQAALDYSKRDIPQLQAMIQDAKQDLQDGYAKIAVLEEENEQCVSRIKQLEQDVESIVNHTSEANISKEKLQRRLSDIGGHEHTLMILKKSLLETKAEITRHRNEKASLTNNRKESEKELLALHKLLSKSKANSISYQQEIDLMMEKKLQIQNELNEIAASLS</sequence>
<gene>
    <name evidence="2" type="ORF">THRCLA_03629</name>
</gene>
<comment type="caution">
    <text evidence="2">The sequence shown here is derived from an EMBL/GenBank/DDBJ whole genome shotgun (WGS) entry which is preliminary data.</text>
</comment>
<dbReference type="AlphaFoldDB" id="A0A1W0A1E3"/>
<accession>A0A1W0A1E3</accession>
<reference evidence="2 3" key="1">
    <citation type="journal article" date="2014" name="Genome Biol. Evol.">
        <title>The secreted proteins of Achlya hypogyna and Thraustotheca clavata identify the ancestral oomycete secretome and reveal gene acquisitions by horizontal gene transfer.</title>
        <authorList>
            <person name="Misner I."/>
            <person name="Blouin N."/>
            <person name="Leonard G."/>
            <person name="Richards T.A."/>
            <person name="Lane C.E."/>
        </authorList>
    </citation>
    <scope>NUCLEOTIDE SEQUENCE [LARGE SCALE GENOMIC DNA]</scope>
    <source>
        <strain evidence="2 3">ATCC 34112</strain>
    </source>
</reference>
<feature type="coiled-coil region" evidence="1">
    <location>
        <begin position="31"/>
        <end position="65"/>
    </location>
</feature>